<accession>A0A6J5BU53</accession>
<evidence type="ECO:0000313" key="2">
    <source>
        <dbReference type="Proteomes" id="UP000494249"/>
    </source>
</evidence>
<proteinExistence type="predicted"/>
<dbReference type="InterPro" id="IPR019587">
    <property type="entry name" value="Polyketide_cyclase/dehydratase"/>
</dbReference>
<dbReference type="SUPFAM" id="SSF55961">
    <property type="entry name" value="Bet v1-like"/>
    <property type="match status" value="1"/>
</dbReference>
<dbReference type="Proteomes" id="UP000494249">
    <property type="component" value="Unassembled WGS sequence"/>
</dbReference>
<dbReference type="EMBL" id="CADIKB010000025">
    <property type="protein sequence ID" value="CAB3717039.1"/>
    <property type="molecule type" value="Genomic_DNA"/>
</dbReference>
<dbReference type="RefSeq" id="WP_035483741.1">
    <property type="nucleotide sequence ID" value="NZ_CADFGL010000023.1"/>
</dbReference>
<evidence type="ECO:0000313" key="1">
    <source>
        <dbReference type="EMBL" id="CAB3717039.1"/>
    </source>
</evidence>
<gene>
    <name evidence="1" type="ORF">LMG22037_04439</name>
</gene>
<protein>
    <recommendedName>
        <fullName evidence="3">Polyketide cyclase / dehydrase and lipid transport</fullName>
    </recommendedName>
</protein>
<organism evidence="1 2">
    <name type="scientific">Paraburkholderia phenoliruptrix</name>
    <dbReference type="NCBI Taxonomy" id="252970"/>
    <lineage>
        <taxon>Bacteria</taxon>
        <taxon>Pseudomonadati</taxon>
        <taxon>Pseudomonadota</taxon>
        <taxon>Betaproteobacteria</taxon>
        <taxon>Burkholderiales</taxon>
        <taxon>Burkholderiaceae</taxon>
        <taxon>Paraburkholderia</taxon>
    </lineage>
</organism>
<name>A0A6J5BU53_9BURK</name>
<dbReference type="AlphaFoldDB" id="A0A6J5BU53"/>
<dbReference type="Gene3D" id="3.30.530.20">
    <property type="match status" value="1"/>
</dbReference>
<dbReference type="InterPro" id="IPR023393">
    <property type="entry name" value="START-like_dom_sf"/>
</dbReference>
<dbReference type="Pfam" id="PF10604">
    <property type="entry name" value="Polyketide_cyc2"/>
    <property type="match status" value="1"/>
</dbReference>
<reference evidence="1 2" key="1">
    <citation type="submission" date="2020-04" db="EMBL/GenBank/DDBJ databases">
        <authorList>
            <person name="De Canck E."/>
        </authorList>
    </citation>
    <scope>NUCLEOTIDE SEQUENCE [LARGE SCALE GENOMIC DNA]</scope>
    <source>
        <strain evidence="1 2">LMG 22037</strain>
    </source>
</reference>
<evidence type="ECO:0008006" key="3">
    <source>
        <dbReference type="Google" id="ProtNLM"/>
    </source>
</evidence>
<sequence>MKTRTRFIVATFALFVALAVLFVPLPPRLRFDTRIVSTASIQRPPPVVFDYVTTPAHWPDWHPSSLAVSGTVDHPVDVDEQVTEAFSVAGRRGQVVWTVAQRVRPSRWVIAGKIDGRAAGTVSYSLSPTVDGTAFEREFTYRAPSLWFAVLNWAVLRGRIQSESDTAVLQLKGRLEASSQQ</sequence>